<dbReference type="InterPro" id="IPR029044">
    <property type="entry name" value="Nucleotide-diphossugar_trans"/>
</dbReference>
<evidence type="ECO:0000256" key="4">
    <source>
        <dbReference type="ARBA" id="ARBA00023034"/>
    </source>
</evidence>
<keyword evidence="4 6" id="KW-0333">Golgi apparatus</keyword>
<comment type="cofactor">
    <cofactor evidence="6">
        <name>Mn(2+)</name>
        <dbReference type="ChEBI" id="CHEBI:29035"/>
    </cofactor>
</comment>
<name>A0A2C9JZ33_BIOGL</name>
<dbReference type="PANTHER" id="PTHR11675:SF43">
    <property type="entry name" value="POLYPEPTIDE N-ACETYLGALACTOSAMINYLTRANSFERASE 1"/>
    <property type="match status" value="1"/>
</dbReference>
<proteinExistence type="inferred from homology"/>
<organism evidence="8 9">
    <name type="scientific">Biomphalaria glabrata</name>
    <name type="common">Bloodfluke planorb</name>
    <name type="synonym">Freshwater snail</name>
    <dbReference type="NCBI Taxonomy" id="6526"/>
    <lineage>
        <taxon>Eukaryota</taxon>
        <taxon>Metazoa</taxon>
        <taxon>Spiralia</taxon>
        <taxon>Lophotrochozoa</taxon>
        <taxon>Mollusca</taxon>
        <taxon>Gastropoda</taxon>
        <taxon>Heterobranchia</taxon>
        <taxon>Euthyneura</taxon>
        <taxon>Panpulmonata</taxon>
        <taxon>Hygrophila</taxon>
        <taxon>Lymnaeoidea</taxon>
        <taxon>Planorbidae</taxon>
        <taxon>Biomphalaria</taxon>
    </lineage>
</organism>
<keyword evidence="5 6" id="KW-1015">Disulfide bond</keyword>
<evidence type="ECO:0000256" key="2">
    <source>
        <dbReference type="ARBA" id="ARBA00022679"/>
    </source>
</evidence>
<dbReference type="SUPFAM" id="SSF53448">
    <property type="entry name" value="Nucleotide-diphospho-sugar transferases"/>
    <property type="match status" value="1"/>
</dbReference>
<dbReference type="CDD" id="cd23441">
    <property type="entry name" value="beta-trefoil_Ricin_GALNT14-like"/>
    <property type="match status" value="1"/>
</dbReference>
<feature type="transmembrane region" description="Helical" evidence="6">
    <location>
        <begin position="15"/>
        <end position="37"/>
    </location>
</feature>
<dbReference type="OrthoDB" id="6119243at2759"/>
<protein>
    <recommendedName>
        <fullName evidence="6">Polypeptide N-acetylgalactosaminyltransferase</fullName>
        <ecNumber evidence="6">2.4.1.-</ecNumber>
    </recommendedName>
    <alternativeName>
        <fullName evidence="6">Protein-UDP acetylgalactosaminyltransferase</fullName>
    </alternativeName>
</protein>
<dbReference type="EnsemblMetazoa" id="BGLB010365-RB">
    <property type="protein sequence ID" value="BGLB010365-PB"/>
    <property type="gene ID" value="BGLB010365"/>
</dbReference>
<dbReference type="VEuPathDB" id="VectorBase:BGLAX_043272"/>
<dbReference type="InterPro" id="IPR035992">
    <property type="entry name" value="Ricin_B-like_lectins"/>
</dbReference>
<dbReference type="AlphaFoldDB" id="A0A2C9JZ33"/>
<dbReference type="PROSITE" id="PS50231">
    <property type="entry name" value="RICIN_B_LECTIN"/>
    <property type="match status" value="1"/>
</dbReference>
<evidence type="ECO:0000256" key="1">
    <source>
        <dbReference type="ARBA" id="ARBA00004323"/>
    </source>
</evidence>
<dbReference type="Pfam" id="PF02709">
    <property type="entry name" value="Glyco_transf_7C"/>
    <property type="match status" value="1"/>
</dbReference>
<dbReference type="InterPro" id="IPR000772">
    <property type="entry name" value="Ricin_B_lectin"/>
</dbReference>
<dbReference type="GO" id="GO:0000139">
    <property type="term" value="C:Golgi membrane"/>
    <property type="evidence" value="ECO:0007669"/>
    <property type="project" value="UniProtKB-SubCell"/>
</dbReference>
<dbReference type="GO" id="GO:0030246">
    <property type="term" value="F:carbohydrate binding"/>
    <property type="evidence" value="ECO:0007669"/>
    <property type="project" value="UniProtKB-KW"/>
</dbReference>
<dbReference type="Proteomes" id="UP000076420">
    <property type="component" value="Unassembled WGS sequence"/>
</dbReference>
<dbReference type="InterPro" id="IPR027791">
    <property type="entry name" value="Galactosyl_T_C"/>
</dbReference>
<dbReference type="GO" id="GO:0006493">
    <property type="term" value="P:protein O-linked glycosylation"/>
    <property type="evidence" value="ECO:0007669"/>
    <property type="project" value="TreeGrafter"/>
</dbReference>
<dbReference type="GO" id="GO:0004653">
    <property type="term" value="F:polypeptide N-acetylgalactosaminyltransferase activity"/>
    <property type="evidence" value="ECO:0007669"/>
    <property type="project" value="TreeGrafter"/>
</dbReference>
<evidence type="ECO:0000256" key="6">
    <source>
        <dbReference type="RuleBase" id="RU361242"/>
    </source>
</evidence>
<comment type="similarity">
    <text evidence="6">Belongs to the glycosyltransferase 2 family. GalNAc-T subfamily.</text>
</comment>
<dbReference type="UniPathway" id="UPA00378"/>
<comment type="pathway">
    <text evidence="6">Protein modification; protein glycosylation.</text>
</comment>
<comment type="subcellular location">
    <subcellularLocation>
        <location evidence="1 6">Golgi apparatus membrane</location>
        <topology evidence="1 6">Single-pass type II membrane protein</topology>
    </subcellularLocation>
</comment>
<dbReference type="Gene3D" id="3.90.550.10">
    <property type="entry name" value="Spore Coat Polysaccharide Biosynthesis Protein SpsA, Chain A"/>
    <property type="match status" value="1"/>
</dbReference>
<dbReference type="KEGG" id="bgt:106073688"/>
<dbReference type="STRING" id="6526.A0A2C9JZ33"/>
<dbReference type="Gene3D" id="2.80.10.50">
    <property type="match status" value="1"/>
</dbReference>
<accession>A0A2C9JZ33</accession>
<keyword evidence="6" id="KW-0328">Glycosyltransferase</keyword>
<keyword evidence="3 6" id="KW-0430">Lectin</keyword>
<keyword evidence="6" id="KW-1133">Transmembrane helix</keyword>
<evidence type="ECO:0000313" key="9">
    <source>
        <dbReference type="Proteomes" id="UP000076420"/>
    </source>
</evidence>
<gene>
    <name evidence="8" type="primary">106073688</name>
</gene>
<dbReference type="Pfam" id="PF00652">
    <property type="entry name" value="Ricin_B_lectin"/>
    <property type="match status" value="1"/>
</dbReference>
<dbReference type="SUPFAM" id="SSF50370">
    <property type="entry name" value="Ricin B-like lectins"/>
    <property type="match status" value="1"/>
</dbReference>
<keyword evidence="6" id="KW-0472">Membrane</keyword>
<dbReference type="InterPro" id="IPR001173">
    <property type="entry name" value="Glyco_trans_2-like"/>
</dbReference>
<feature type="domain" description="Ricin B lectin" evidence="7">
    <location>
        <begin position="577"/>
        <end position="698"/>
    </location>
</feature>
<dbReference type="SMART" id="SM00458">
    <property type="entry name" value="RICIN"/>
    <property type="match status" value="1"/>
</dbReference>
<dbReference type="VEuPathDB" id="VectorBase:BGLB010365"/>
<sequence length="702" mass="80967">MAMCRLFRRTSKTPLVMSIVTIASFIVVFNLLFAFVLHHKSTRRKHMSGTDQEFLSQLQNRSLENPFSLDKTLRPDSENQYHLPMYEGNRQSLEVIATNQNAPHFNFTNNVLIAQSRDIQNGNKQHSDNLPDLKHRPDAGLINGHSNLLNENLKTVSLLDARKMPIPNERDSGIRRVSISLEDYKAGMPTGNPLIDNYGKNNLSDRGEMGKPVVLTPEEEARAQEAMSEFNVNIVASDVTPLNRLVPDSRLNKCDQLKYDTSHLPTASIIIPFYDEWPSLLLRTIYSVINRSPRHLVKEIILIDDASTLEQLKNSLEEYIDEHFPQGLVRLVRIPVRSGLIQARMRGCHEAKGDVLIFFDSHMEVNIDWLEPLLTEIAKNKTVVAMSTLDYVQRDSLEYKYNHDYLTRYGWDWRMVFFETFFREDQIGPDPRNPREGATMVGAAFAIDKQYFLHLGGYDESMTVWGGENLEMGWRVWQCGGRLMHVPCSRIGHVPRSQPYSFPGGREQVEHFNYKRAISVWMGNYSRYVYSIFPDMKDLNVGDISARLDLKARLGCHDFKWYINHVWPELAIFDENVKVWGQVRNKIHNKCLDNDGHLFQYEADLHFTPCDRTIDKQGFSLTNDNLLQTSLQCVVCHDPSKNPDIKLEDCIIGTRDKWDYTKDQRLLHIKSNLCLDVGTKGPMLKNCTTDATQIWTFHPFQL</sequence>
<keyword evidence="6" id="KW-0464">Manganese</keyword>
<evidence type="ECO:0000259" key="7">
    <source>
        <dbReference type="SMART" id="SM00458"/>
    </source>
</evidence>
<keyword evidence="2 6" id="KW-0808">Transferase</keyword>
<dbReference type="Pfam" id="PF00535">
    <property type="entry name" value="Glycos_transf_2"/>
    <property type="match status" value="1"/>
</dbReference>
<keyword evidence="6" id="KW-0812">Transmembrane</keyword>
<evidence type="ECO:0000256" key="5">
    <source>
        <dbReference type="ARBA" id="ARBA00023157"/>
    </source>
</evidence>
<reference evidence="8" key="1">
    <citation type="submission" date="2020-05" db="UniProtKB">
        <authorList>
            <consortium name="EnsemblMetazoa"/>
        </authorList>
    </citation>
    <scope>IDENTIFICATION</scope>
    <source>
        <strain evidence="8">BB02</strain>
    </source>
</reference>
<dbReference type="RefSeq" id="XP_013089765.2">
    <property type="nucleotide sequence ID" value="XM_013234311.2"/>
</dbReference>
<dbReference type="PANTHER" id="PTHR11675">
    <property type="entry name" value="N-ACETYLGALACTOSAMINYLTRANSFERASE"/>
    <property type="match status" value="1"/>
</dbReference>
<dbReference type="EC" id="2.4.1.-" evidence="6"/>
<evidence type="ECO:0000256" key="3">
    <source>
        <dbReference type="ARBA" id="ARBA00022734"/>
    </source>
</evidence>
<evidence type="ECO:0000313" key="8">
    <source>
        <dbReference type="EnsemblMetazoa" id="BGLB010365-PB"/>
    </source>
</evidence>